<evidence type="ECO:0000313" key="4">
    <source>
        <dbReference type="Proteomes" id="UP000719412"/>
    </source>
</evidence>
<feature type="region of interest" description="Disordered" evidence="2">
    <location>
        <begin position="770"/>
        <end position="795"/>
    </location>
</feature>
<protein>
    <submittedName>
        <fullName evidence="3">Uncharacterized protein</fullName>
    </submittedName>
</protein>
<feature type="coiled-coil region" evidence="1">
    <location>
        <begin position="1045"/>
        <end position="1134"/>
    </location>
</feature>
<feature type="compositionally biased region" description="Basic and acidic residues" evidence="2">
    <location>
        <begin position="770"/>
        <end position="786"/>
    </location>
</feature>
<evidence type="ECO:0000313" key="3">
    <source>
        <dbReference type="EMBL" id="KAH0816235.1"/>
    </source>
</evidence>
<dbReference type="EMBL" id="JABDTM020021840">
    <property type="protein sequence ID" value="KAH0816235.1"/>
    <property type="molecule type" value="Genomic_DNA"/>
</dbReference>
<sequence length="1242" mass="141898">MMVMAPRFVAATTSSMIALVPFAKFSNSNTPAGLKLDFFLGIRPSRYQPEPILKQKTLAEVRLTLAFSSNLSAVTKSTGRCTWTLFFWAFSRRCLTILAPSSSYNELPIYETKEKWNVAVNKTFSSTVKIDGSNKNQQKKNMVGNIAKTGNQDDAGHALQDLSIEKACEEYNNSVKLTLTLINHQLDAALAKHYNELEELAVKIAARTNFLEKNPSFLSCLVYNKTDVKSEPLLEFDEIKITLKDHSRRILDKVEEVDRYHRKLFELVVKGGREQKLLEGGREQKLLEGGREQKLLEGGRDLKLPESDRDLGLVQEVHRIREDDDEFQDCLEPKEEVEMKISFEKKSSPPRRRTSQKGSFDKITMQKDAYSDTSVGSTVGEPPLKFQLFPDIQTSPDVQRRKPQENIHGKLIQQLEATDSLEGFIKLMERRPRTKRQMKAKKNADLEQKYTGSLWFFPKGVKTKISKGSVSSKTPSQKSTKILKGQSCSASTCCNLLVTSSQPVSLSNQERTRRIKQGLGRTKLRCYDLLDDIDGNDVKPIKSEYPRRDNIYPMKLQEAKSYLHRMMQENEKVWKKLLLPIEAKKRHSTEAKKHAVEMKKKQVQTIESKKLKNKSVRNLIEYLTAPQQKFLTHIPQSLIVMPVKIFYDNFPTKDKTESPRGAVLITDLTRTIEAKKPEGKLLRTDAAPRAPDYCKSDPFPIQRKKEMLDQLRGLKMRNDSIQKNIQKAIDVIETKMIDLLSSPVSVGSSEAFNAMEEEITNVLKMMSESEAKEKNQKVEAEKDDNKPATPTLKRGLTTVKKAAFVEVKPGAGDQSTDGQKTKEEVKKDDPKKICREESDNKVSRKVSREESRKASKEEGERKKTGKDDGERVVKRVVIEEKAKKVPKEEKKKEESEKVTIKVKECPLSDRSRHGRSSKFHYEEVKKAANIEEGERLLGQVDSVIRKIDSIYTKFYDESKSKSAASKQDSNYSNVIEFIDGIKQMVEPPPIRILYKDHEDVSLRFQAASSYCQATVYHPALVESHPPKEEEKADEFVDAKEEREFVKAKEEKKEVVEEAKKEVVEEAKKDVVEEAKKEVVEEAKKEVVDAKKEFVEVKMEVVEVKKEVVETKKEVVEAKEEVVEVKKESAELKETSADDRKGLVEAKKEVVEPEEVSVESGICRVKNEPKKMKEEVVEEAEFIETSEELTAREDVKVTARAQDVVSIVEKRRIEDRRHEFTLRAFYTLFFSSIFIALNFDYTS</sequence>
<proteinExistence type="predicted"/>
<gene>
    <name evidence="3" type="ORF">GEV33_006553</name>
</gene>
<keyword evidence="4" id="KW-1185">Reference proteome</keyword>
<feature type="region of interest" description="Disordered" evidence="2">
    <location>
        <begin position="807"/>
        <end position="873"/>
    </location>
</feature>
<accession>A0A8J6HCE5</accession>
<keyword evidence="1" id="KW-0175">Coiled coil</keyword>
<dbReference type="Proteomes" id="UP000719412">
    <property type="component" value="Unassembled WGS sequence"/>
</dbReference>
<feature type="region of interest" description="Disordered" evidence="2">
    <location>
        <begin position="340"/>
        <end position="388"/>
    </location>
</feature>
<feature type="compositionally biased region" description="Basic and acidic residues" evidence="2">
    <location>
        <begin position="819"/>
        <end position="873"/>
    </location>
</feature>
<reference evidence="3" key="1">
    <citation type="journal article" date="2020" name="J Insects Food Feed">
        <title>The yellow mealworm (Tenebrio molitor) genome: a resource for the emerging insects as food and feed industry.</title>
        <authorList>
            <person name="Eriksson T."/>
            <person name="Andere A."/>
            <person name="Kelstrup H."/>
            <person name="Emery V."/>
            <person name="Picard C."/>
        </authorList>
    </citation>
    <scope>NUCLEOTIDE SEQUENCE</scope>
    <source>
        <strain evidence="3">Stoneville</strain>
        <tissue evidence="3">Whole head</tissue>
    </source>
</reference>
<evidence type="ECO:0000256" key="2">
    <source>
        <dbReference type="SAM" id="MobiDB-lite"/>
    </source>
</evidence>
<dbReference type="AlphaFoldDB" id="A0A8J6HCE5"/>
<name>A0A8J6HCE5_TENMO</name>
<reference evidence="3" key="2">
    <citation type="submission" date="2021-08" db="EMBL/GenBank/DDBJ databases">
        <authorList>
            <person name="Eriksson T."/>
        </authorList>
    </citation>
    <scope>NUCLEOTIDE SEQUENCE</scope>
    <source>
        <strain evidence="3">Stoneville</strain>
        <tissue evidence="3">Whole head</tissue>
    </source>
</reference>
<comment type="caution">
    <text evidence="3">The sequence shown here is derived from an EMBL/GenBank/DDBJ whole genome shotgun (WGS) entry which is preliminary data.</text>
</comment>
<organism evidence="3 4">
    <name type="scientific">Tenebrio molitor</name>
    <name type="common">Yellow mealworm beetle</name>
    <dbReference type="NCBI Taxonomy" id="7067"/>
    <lineage>
        <taxon>Eukaryota</taxon>
        <taxon>Metazoa</taxon>
        <taxon>Ecdysozoa</taxon>
        <taxon>Arthropoda</taxon>
        <taxon>Hexapoda</taxon>
        <taxon>Insecta</taxon>
        <taxon>Pterygota</taxon>
        <taxon>Neoptera</taxon>
        <taxon>Endopterygota</taxon>
        <taxon>Coleoptera</taxon>
        <taxon>Polyphaga</taxon>
        <taxon>Cucujiformia</taxon>
        <taxon>Tenebrionidae</taxon>
        <taxon>Tenebrio</taxon>
    </lineage>
</organism>
<evidence type="ECO:0000256" key="1">
    <source>
        <dbReference type="SAM" id="Coils"/>
    </source>
</evidence>